<evidence type="ECO:0000256" key="4">
    <source>
        <dbReference type="ARBA" id="ARBA00013078"/>
    </source>
</evidence>
<accession>A0AAE2SDD3</accession>
<dbReference type="SFLD" id="SFLDG01129">
    <property type="entry name" value="C1.5:_HAD__Beta-PGM__Phosphata"/>
    <property type="match status" value="1"/>
</dbReference>
<proteinExistence type="inferred from homology"/>
<evidence type="ECO:0000256" key="1">
    <source>
        <dbReference type="ARBA" id="ARBA00000830"/>
    </source>
</evidence>
<dbReference type="SUPFAM" id="SSF56784">
    <property type="entry name" value="HAD-like"/>
    <property type="match status" value="1"/>
</dbReference>
<dbReference type="InterPro" id="IPR023214">
    <property type="entry name" value="HAD_sf"/>
</dbReference>
<dbReference type="InterPro" id="IPR050155">
    <property type="entry name" value="HAD-like_hydrolase_sf"/>
</dbReference>
<dbReference type="Gene3D" id="1.10.150.240">
    <property type="entry name" value="Putative phosphatase, domain 2"/>
    <property type="match status" value="1"/>
</dbReference>
<keyword evidence="6" id="KW-1185">Reference proteome</keyword>
<dbReference type="AlphaFoldDB" id="A0AAE2SDD3"/>
<dbReference type="PRINTS" id="PR00413">
    <property type="entry name" value="HADHALOGNASE"/>
</dbReference>
<name>A0AAE2SDD3_9BACT</name>
<organism evidence="5 6">
    <name type="scientific">Oceaniferula flava</name>
    <dbReference type="NCBI Taxonomy" id="2800421"/>
    <lineage>
        <taxon>Bacteria</taxon>
        <taxon>Pseudomonadati</taxon>
        <taxon>Verrucomicrobiota</taxon>
        <taxon>Verrucomicrobiia</taxon>
        <taxon>Verrucomicrobiales</taxon>
        <taxon>Verrucomicrobiaceae</taxon>
        <taxon>Oceaniferula</taxon>
    </lineage>
</organism>
<dbReference type="InterPro" id="IPR036412">
    <property type="entry name" value="HAD-like_sf"/>
</dbReference>
<dbReference type="NCBIfam" id="TIGR01549">
    <property type="entry name" value="HAD-SF-IA-v1"/>
    <property type="match status" value="1"/>
</dbReference>
<dbReference type="Gene3D" id="3.40.50.1000">
    <property type="entry name" value="HAD superfamily/HAD-like"/>
    <property type="match status" value="1"/>
</dbReference>
<dbReference type="EC" id="3.1.3.18" evidence="4"/>
<dbReference type="GO" id="GO:0005829">
    <property type="term" value="C:cytosol"/>
    <property type="evidence" value="ECO:0007669"/>
    <property type="project" value="TreeGrafter"/>
</dbReference>
<dbReference type="Pfam" id="PF13419">
    <property type="entry name" value="HAD_2"/>
    <property type="match status" value="1"/>
</dbReference>
<evidence type="ECO:0000256" key="2">
    <source>
        <dbReference type="ARBA" id="ARBA00004818"/>
    </source>
</evidence>
<dbReference type="InterPro" id="IPR006439">
    <property type="entry name" value="HAD-SF_hydro_IA"/>
</dbReference>
<dbReference type="InterPro" id="IPR041492">
    <property type="entry name" value="HAD_2"/>
</dbReference>
<dbReference type="SFLD" id="SFLDG01135">
    <property type="entry name" value="C1.5.6:_HAD__Beta-PGM__Phospha"/>
    <property type="match status" value="1"/>
</dbReference>
<dbReference type="SFLD" id="SFLDS00003">
    <property type="entry name" value="Haloacid_Dehalogenase"/>
    <property type="match status" value="1"/>
</dbReference>
<comment type="caution">
    <text evidence="5">The sequence shown here is derived from an EMBL/GenBank/DDBJ whole genome shotgun (WGS) entry which is preliminary data.</text>
</comment>
<dbReference type="InterPro" id="IPR023198">
    <property type="entry name" value="PGP-like_dom2"/>
</dbReference>
<reference evidence="5" key="1">
    <citation type="submission" date="2021-01" db="EMBL/GenBank/DDBJ databases">
        <title>Modified the classification status of verrucomicrobia.</title>
        <authorList>
            <person name="Feng X."/>
        </authorList>
    </citation>
    <scope>NUCLEOTIDE SEQUENCE</scope>
    <source>
        <strain evidence="5">5K15</strain>
    </source>
</reference>
<keyword evidence="5" id="KW-0378">Hydrolase</keyword>
<dbReference type="EMBL" id="JAENIG010000003">
    <property type="protein sequence ID" value="MBK1854485.1"/>
    <property type="molecule type" value="Genomic_DNA"/>
</dbReference>
<comment type="pathway">
    <text evidence="2">Organic acid metabolism; glycolate biosynthesis; glycolate from 2-phosphoglycolate: step 1/1.</text>
</comment>
<dbReference type="PANTHER" id="PTHR43434:SF1">
    <property type="entry name" value="PHOSPHOGLYCOLATE PHOSPHATASE"/>
    <property type="match status" value="1"/>
</dbReference>
<protein>
    <recommendedName>
        <fullName evidence="4">phosphoglycolate phosphatase</fullName>
        <ecNumber evidence="4">3.1.3.18</ecNumber>
    </recommendedName>
</protein>
<dbReference type="PANTHER" id="PTHR43434">
    <property type="entry name" value="PHOSPHOGLYCOLATE PHOSPHATASE"/>
    <property type="match status" value="1"/>
</dbReference>
<dbReference type="GO" id="GO:0008967">
    <property type="term" value="F:phosphoglycolate phosphatase activity"/>
    <property type="evidence" value="ECO:0007669"/>
    <property type="project" value="UniProtKB-EC"/>
</dbReference>
<dbReference type="RefSeq" id="WP_309489092.1">
    <property type="nucleotide sequence ID" value="NZ_JAENIG010000003.1"/>
</dbReference>
<evidence type="ECO:0000313" key="5">
    <source>
        <dbReference type="EMBL" id="MBK1854485.1"/>
    </source>
</evidence>
<comment type="catalytic activity">
    <reaction evidence="1">
        <text>2-phosphoglycolate + H2O = glycolate + phosphate</text>
        <dbReference type="Rhea" id="RHEA:14369"/>
        <dbReference type="ChEBI" id="CHEBI:15377"/>
        <dbReference type="ChEBI" id="CHEBI:29805"/>
        <dbReference type="ChEBI" id="CHEBI:43474"/>
        <dbReference type="ChEBI" id="CHEBI:58033"/>
        <dbReference type="EC" id="3.1.3.18"/>
    </reaction>
</comment>
<sequence length="230" mass="24922">MILRSIHLMLRRVIRAVIFDLDGTLIHSLPGIAASLNRVLEKFGMPQHPESVVRTFIGDGMSVLVERAVNREVSEQELDAMVDGMKQDYAQSWKDGTAPYPGVVEVLEALKDQGTAIAIFSNKVHVFCQQITDILFPGITFSAVIGHRDGFAAKPDPAGALDIAELLKIPPAEIAFLGDSTIDLQTARHAGMIPIAATWGYHDAPALAAEKPPFSIDHIAELLPLIDPAT</sequence>
<comment type="similarity">
    <text evidence="3">Belongs to the HAD-like hydrolase superfamily. CbbY/CbbZ/Gph/YieH family.</text>
</comment>
<gene>
    <name evidence="5" type="ORF">JIN83_05915</name>
</gene>
<dbReference type="GO" id="GO:0006281">
    <property type="term" value="P:DNA repair"/>
    <property type="evidence" value="ECO:0007669"/>
    <property type="project" value="TreeGrafter"/>
</dbReference>
<evidence type="ECO:0000313" key="6">
    <source>
        <dbReference type="Proteomes" id="UP000634206"/>
    </source>
</evidence>
<evidence type="ECO:0000256" key="3">
    <source>
        <dbReference type="ARBA" id="ARBA00006171"/>
    </source>
</evidence>
<dbReference type="Proteomes" id="UP000634206">
    <property type="component" value="Unassembled WGS sequence"/>
</dbReference>